<dbReference type="STRING" id="1035309.A0A2C5X5L3"/>
<dbReference type="InterPro" id="IPR002293">
    <property type="entry name" value="AA/rel_permease1"/>
</dbReference>
<sequence>MAESAIHLRPCGPNYISLDTDHSVPAGVDNNREDDNGDDYDVFRIPEDRKLGVMSTALLIVNRMVGTGIFSNPASVIKGTKSVGASLIFWVLGALMTLAGLFMYLEFGTALPRSGGEKVYLERVYRKPAYLATCMFAVQFVLFAVSTANSVSFSSYVLVAAANNTEIDSAKVGSWTNRGISVGIVTVVSCIHAFMPHTGIYISNVLGAFKLLLLLFVICSGFAALAGHRELDPRNFSSFDGGTLADPGADTSATAAGYANALLQVLYSYSGWENANYVLTEVRNPERTLKRAAPIATIIVMTFYVLANIAYFAVFQRDTMAEEGIVLAPDFFKKVYGDNTFTSKVMPAFLSISAMGNIFAQIFAMPRVKQELAKQGILPFSRFFSSDWPSQAPSTAILLHWFFSVALILGLSKPDTYTFMTNIFTYSDNWIKLFLAIGLLYLTWTPSEEWAKSRTTFRNYPPVTMFYVLSLLFTLGVPFVPNKDLGEIPYWVVPTLGTGMLFVGAAYWLVWAKVMPLLGYHVQHEIEVMHDGSERVRYHHSRPGGLRHRKQAKKFMHNFQD</sequence>
<proteinExistence type="predicted"/>
<evidence type="ECO:0000313" key="6">
    <source>
        <dbReference type="EMBL" id="PHH53547.1"/>
    </source>
</evidence>
<evidence type="ECO:0000256" key="1">
    <source>
        <dbReference type="ARBA" id="ARBA00004141"/>
    </source>
</evidence>
<dbReference type="PANTHER" id="PTHR11785:SF382">
    <property type="entry name" value="LOW-AFFINITY METHIONINE PERMEASE"/>
    <property type="match status" value="1"/>
</dbReference>
<feature type="transmembrane region" description="Helical" evidence="5">
    <location>
        <begin position="423"/>
        <end position="442"/>
    </location>
</feature>
<feature type="transmembrane region" description="Helical" evidence="5">
    <location>
        <begin position="83"/>
        <end position="107"/>
    </location>
</feature>
<feature type="transmembrane region" description="Helical" evidence="5">
    <location>
        <begin position="128"/>
        <end position="148"/>
    </location>
</feature>
<name>A0A2C5X5L3_9PEZI</name>
<feature type="transmembrane region" description="Helical" evidence="5">
    <location>
        <begin position="292"/>
        <end position="314"/>
    </location>
</feature>
<comment type="subcellular location">
    <subcellularLocation>
        <location evidence="1">Membrane</location>
        <topology evidence="1">Multi-pass membrane protein</topology>
    </subcellularLocation>
</comment>
<feature type="transmembrane region" description="Helical" evidence="5">
    <location>
        <begin position="205"/>
        <end position="226"/>
    </location>
</feature>
<evidence type="ECO:0000256" key="4">
    <source>
        <dbReference type="ARBA" id="ARBA00023136"/>
    </source>
</evidence>
<keyword evidence="2 5" id="KW-0812">Transmembrane</keyword>
<dbReference type="GO" id="GO:0016020">
    <property type="term" value="C:membrane"/>
    <property type="evidence" value="ECO:0007669"/>
    <property type="project" value="UniProtKB-SubCell"/>
</dbReference>
<evidence type="ECO:0000256" key="2">
    <source>
        <dbReference type="ARBA" id="ARBA00022692"/>
    </source>
</evidence>
<reference evidence="6 7" key="2">
    <citation type="journal article" date="2013" name="IMA Fungus">
        <title>IMA Genome-F 1: Ceratocystis fimbriata: Draft nuclear genome sequence for the plant pathogen, Ceratocystis fimbriata.</title>
        <authorList>
            <person name="Wilken P.M."/>
            <person name="Steenkamp E.T."/>
            <person name="Wingfield M.J."/>
            <person name="de Beer Z.W."/>
            <person name="Wingfield B.D."/>
        </authorList>
    </citation>
    <scope>NUCLEOTIDE SEQUENCE [LARGE SCALE GENOMIC DNA]</scope>
    <source>
        <strain evidence="6 7">CBS 114723</strain>
    </source>
</reference>
<evidence type="ECO:0000313" key="7">
    <source>
        <dbReference type="Proteomes" id="UP000222788"/>
    </source>
</evidence>
<protein>
    <submittedName>
        <fullName evidence="6">High-affinity methionine permease</fullName>
    </submittedName>
</protein>
<dbReference type="Proteomes" id="UP000222788">
    <property type="component" value="Unassembled WGS sequence"/>
</dbReference>
<keyword evidence="7" id="KW-1185">Reference proteome</keyword>
<dbReference type="PANTHER" id="PTHR11785">
    <property type="entry name" value="AMINO ACID TRANSPORTER"/>
    <property type="match status" value="1"/>
</dbReference>
<dbReference type="AlphaFoldDB" id="A0A2C5X5L3"/>
<dbReference type="Gene3D" id="1.20.1740.10">
    <property type="entry name" value="Amino acid/polyamine transporter I"/>
    <property type="match status" value="1"/>
</dbReference>
<feature type="transmembrane region" description="Helical" evidence="5">
    <location>
        <begin position="463"/>
        <end position="482"/>
    </location>
</feature>
<dbReference type="FunFam" id="1.20.1740.10:FF:000106">
    <property type="entry name" value="Methionine transporter, putative (Eurofung)"/>
    <property type="match status" value="1"/>
</dbReference>
<keyword evidence="4 5" id="KW-0472">Membrane</keyword>
<dbReference type="OrthoDB" id="5982228at2759"/>
<dbReference type="InterPro" id="IPR050598">
    <property type="entry name" value="AminoAcid_Transporter"/>
</dbReference>
<gene>
    <name evidence="6" type="primary">MUP1_2</name>
    <name evidence="6" type="ORF">CFIMG_001788RA</name>
</gene>
<feature type="transmembrane region" description="Helical" evidence="5">
    <location>
        <begin position="392"/>
        <end position="411"/>
    </location>
</feature>
<evidence type="ECO:0000256" key="5">
    <source>
        <dbReference type="SAM" id="Phobius"/>
    </source>
</evidence>
<dbReference type="Pfam" id="PF13520">
    <property type="entry name" value="AA_permease_2"/>
    <property type="match status" value="1"/>
</dbReference>
<feature type="transmembrane region" description="Helical" evidence="5">
    <location>
        <begin position="488"/>
        <end position="510"/>
    </location>
</feature>
<dbReference type="PIRSF" id="PIRSF006060">
    <property type="entry name" value="AA_transporter"/>
    <property type="match status" value="1"/>
</dbReference>
<organism evidence="6 7">
    <name type="scientific">Ceratocystis fimbriata CBS 114723</name>
    <dbReference type="NCBI Taxonomy" id="1035309"/>
    <lineage>
        <taxon>Eukaryota</taxon>
        <taxon>Fungi</taxon>
        <taxon>Dikarya</taxon>
        <taxon>Ascomycota</taxon>
        <taxon>Pezizomycotina</taxon>
        <taxon>Sordariomycetes</taxon>
        <taxon>Hypocreomycetidae</taxon>
        <taxon>Microascales</taxon>
        <taxon>Ceratocystidaceae</taxon>
        <taxon>Ceratocystis</taxon>
    </lineage>
</organism>
<dbReference type="EMBL" id="APWK03000042">
    <property type="protein sequence ID" value="PHH53547.1"/>
    <property type="molecule type" value="Genomic_DNA"/>
</dbReference>
<comment type="caution">
    <text evidence="6">The sequence shown here is derived from an EMBL/GenBank/DDBJ whole genome shotgun (WGS) entry which is preliminary data.</text>
</comment>
<accession>A0A2C5X5L3</accession>
<reference evidence="6 7" key="1">
    <citation type="journal article" date="2013" name="Fungal Biol.">
        <title>Analysis of microsatellite markers in the genome of the plant pathogen Ceratocystis fimbriata.</title>
        <authorList>
            <person name="Simpson M.C."/>
            <person name="Wilken P.M."/>
            <person name="Coetzee M.P."/>
            <person name="Wingfield M.J."/>
            <person name="Wingfield B.D."/>
        </authorList>
    </citation>
    <scope>NUCLEOTIDE SEQUENCE [LARGE SCALE GENOMIC DNA]</scope>
    <source>
        <strain evidence="6 7">CBS 114723</strain>
    </source>
</reference>
<keyword evidence="3 5" id="KW-1133">Transmembrane helix</keyword>
<dbReference type="GO" id="GO:0015179">
    <property type="term" value="F:L-amino acid transmembrane transporter activity"/>
    <property type="evidence" value="ECO:0007669"/>
    <property type="project" value="TreeGrafter"/>
</dbReference>
<evidence type="ECO:0000256" key="3">
    <source>
        <dbReference type="ARBA" id="ARBA00022989"/>
    </source>
</evidence>